<dbReference type="AlphaFoldDB" id="F4H446"/>
<dbReference type="EMBL" id="CP002666">
    <property type="protein sequence ID" value="AEE45398.1"/>
    <property type="molecule type" value="Genomic_DNA"/>
</dbReference>
<dbReference type="SUPFAM" id="SSF160379">
    <property type="entry name" value="SP0830-like"/>
    <property type="match status" value="1"/>
</dbReference>
<dbReference type="PANTHER" id="PTHR36439:SF1">
    <property type="entry name" value="DUF1697 DOMAIN-CONTAINING PROTEIN"/>
    <property type="match status" value="1"/>
</dbReference>
<dbReference type="HOGENOM" id="CLU_106303_1_0_11"/>
<reference evidence="1 2" key="1">
    <citation type="submission" date="2011-04" db="EMBL/GenBank/DDBJ databases">
        <title>Complete sequence of Cellulomonas fimi ATCC 484.</title>
        <authorList>
            <consortium name="US DOE Joint Genome Institute"/>
            <person name="Lucas S."/>
            <person name="Han J."/>
            <person name="Lapidus A."/>
            <person name="Cheng J.-F."/>
            <person name="Goodwin L."/>
            <person name="Pitluck S."/>
            <person name="Peters L."/>
            <person name="Chertkov O."/>
            <person name="Detter J.C."/>
            <person name="Han C."/>
            <person name="Tapia R."/>
            <person name="Land M."/>
            <person name="Hauser L."/>
            <person name="Kyrpides N."/>
            <person name="Ivanova N."/>
            <person name="Ovchinnikova G."/>
            <person name="Pagani I."/>
            <person name="Mead D."/>
            <person name="Brumm P."/>
            <person name="Woyke T."/>
        </authorList>
    </citation>
    <scope>NUCLEOTIDE SEQUENCE [LARGE SCALE GENOMIC DNA]</scope>
    <source>
        <strain evidence="2">ATCC 484 / DSM 20113 / JCM 1341 / NBRC 15513 / NCIMB 8980 / NCTC 7547</strain>
    </source>
</reference>
<gene>
    <name evidence="1" type="ordered locus">Celf_1263</name>
</gene>
<dbReference type="STRING" id="590998.Celf_1263"/>
<sequence length="193" mass="20475">MWAAAATLVRMSAVVALLRAVNVGGRTVKAAQLRAAAEGLGHTDVATYANSGNVVLVPGGGASAADVATGLSRALHEELGFDVPVVTRTAAEWDRLVGVLPFAAQAREDPTHVVVCCWDGVPDVASVRSFDASRYGEEVVVWHGTEAYVHYPTGQGRSRLTLDVLSRAAGRVGTARNWRTVLALQEMARERSR</sequence>
<evidence type="ECO:0008006" key="3">
    <source>
        <dbReference type="Google" id="ProtNLM"/>
    </source>
</evidence>
<protein>
    <recommendedName>
        <fullName evidence="3">DUF1697 domain-containing protein</fullName>
    </recommendedName>
</protein>
<accession>F4H446</accession>
<evidence type="ECO:0000313" key="2">
    <source>
        <dbReference type="Proteomes" id="UP000008460"/>
    </source>
</evidence>
<name>F4H446_CELFA</name>
<proteinExistence type="predicted"/>
<dbReference type="Proteomes" id="UP000008460">
    <property type="component" value="Chromosome"/>
</dbReference>
<keyword evidence="2" id="KW-1185">Reference proteome</keyword>
<dbReference type="eggNOG" id="COG3797">
    <property type="taxonomic scope" value="Bacteria"/>
</dbReference>
<dbReference type="KEGG" id="cfi:Celf_1263"/>
<dbReference type="PANTHER" id="PTHR36439">
    <property type="entry name" value="BLL4334 PROTEIN"/>
    <property type="match status" value="1"/>
</dbReference>
<evidence type="ECO:0000313" key="1">
    <source>
        <dbReference type="EMBL" id="AEE45398.1"/>
    </source>
</evidence>
<dbReference type="Pfam" id="PF08002">
    <property type="entry name" value="DUF1697"/>
    <property type="match status" value="1"/>
</dbReference>
<dbReference type="PIRSF" id="PIRSF008502">
    <property type="entry name" value="UCP008502"/>
    <property type="match status" value="1"/>
</dbReference>
<dbReference type="InterPro" id="IPR012545">
    <property type="entry name" value="DUF1697"/>
</dbReference>
<organism evidence="1 2">
    <name type="scientific">Cellulomonas fimi (strain ATCC 484 / DSM 20113 / JCM 1341 / CCUG 24087 / LMG 16345 / NBRC 15513 / NCIMB 8980 / NCTC 7547 / NRS-133)</name>
    <dbReference type="NCBI Taxonomy" id="590998"/>
    <lineage>
        <taxon>Bacteria</taxon>
        <taxon>Bacillati</taxon>
        <taxon>Actinomycetota</taxon>
        <taxon>Actinomycetes</taxon>
        <taxon>Micrococcales</taxon>
        <taxon>Cellulomonadaceae</taxon>
        <taxon>Cellulomonas</taxon>
    </lineage>
</organism>
<dbReference type="Gene3D" id="3.30.70.1280">
    <property type="entry name" value="SP0830-like domains"/>
    <property type="match status" value="1"/>
</dbReference>